<dbReference type="STRING" id="1208321.D104_11525"/>
<dbReference type="InterPro" id="IPR029058">
    <property type="entry name" value="AB_hydrolase_fold"/>
</dbReference>
<name>W1RSU6_9GAMM</name>
<evidence type="ECO:0000256" key="1">
    <source>
        <dbReference type="ARBA" id="ARBA00006499"/>
    </source>
</evidence>
<proteinExistence type="inferred from homology"/>
<sequence length="204" mass="21976">MSASIMLQNPVAADRLFLLFHGVGATPQSMVPLGDVLGKSYPRAAVVSVQAPDLSDFGQGFQWFSVQGVTEANRVERIEAAMPIFVETVTSWQKKFGVTAAQTALIGFSQGAIMSLSSTQMVADSLADKIVSLSGRFAVLPKCALNDTAVHFLHGDQDNVIDYRLSQLAHEALLARGTTTTYDLIPNLTHSINESTVTHLLSRL</sequence>
<evidence type="ECO:0000313" key="4">
    <source>
        <dbReference type="EMBL" id="ETI59860.1"/>
    </source>
</evidence>
<evidence type="ECO:0000313" key="5">
    <source>
        <dbReference type="Proteomes" id="UP000018857"/>
    </source>
</evidence>
<dbReference type="SUPFAM" id="SSF53474">
    <property type="entry name" value="alpha/beta-Hydrolases"/>
    <property type="match status" value="1"/>
</dbReference>
<keyword evidence="2" id="KW-0378">Hydrolase</keyword>
<dbReference type="Pfam" id="PF02230">
    <property type="entry name" value="Abhydrolase_2"/>
    <property type="match status" value="1"/>
</dbReference>
<feature type="domain" description="Phospholipase/carboxylesterase/thioesterase" evidence="3">
    <location>
        <begin position="13"/>
        <end position="200"/>
    </location>
</feature>
<dbReference type="InterPro" id="IPR003140">
    <property type="entry name" value="PLipase/COase/thioEstase"/>
</dbReference>
<gene>
    <name evidence="4" type="ORF">D104_11525</name>
</gene>
<organism evidence="4 5">
    <name type="scientific">Marinomonas profundimaris</name>
    <dbReference type="NCBI Taxonomy" id="1208321"/>
    <lineage>
        <taxon>Bacteria</taxon>
        <taxon>Pseudomonadati</taxon>
        <taxon>Pseudomonadota</taxon>
        <taxon>Gammaproteobacteria</taxon>
        <taxon>Oceanospirillales</taxon>
        <taxon>Oceanospirillaceae</taxon>
        <taxon>Marinomonas</taxon>
    </lineage>
</organism>
<dbReference type="OrthoDB" id="9801763at2"/>
<dbReference type="PANTHER" id="PTHR10655:SF17">
    <property type="entry name" value="LYSOPHOSPHOLIPASE-LIKE PROTEIN 1"/>
    <property type="match status" value="1"/>
</dbReference>
<comment type="similarity">
    <text evidence="1">Belongs to the AB hydrolase superfamily. AB hydrolase 2 family.</text>
</comment>
<reference evidence="4 5" key="1">
    <citation type="journal article" date="2014" name="Genome Announc.">
        <title>Draft Genome Sequence of Marinomonas sp. Strain D104, a Polycyclic Aromatic Hydrocarbon-Degrading Bacterium from the Deep-Sea Sediment of the Arctic Ocean.</title>
        <authorList>
            <person name="Dong C."/>
            <person name="Bai X."/>
            <person name="Lai Q."/>
            <person name="Xie Y."/>
            <person name="Chen X."/>
            <person name="Shao Z."/>
        </authorList>
    </citation>
    <scope>NUCLEOTIDE SEQUENCE [LARGE SCALE GENOMIC DNA]</scope>
    <source>
        <strain evidence="4 5">D104</strain>
    </source>
</reference>
<dbReference type="NCBIfam" id="NF008525">
    <property type="entry name" value="PRK11460.1"/>
    <property type="match status" value="1"/>
</dbReference>
<dbReference type="GO" id="GO:0016787">
    <property type="term" value="F:hydrolase activity"/>
    <property type="evidence" value="ECO:0007669"/>
    <property type="project" value="UniProtKB-KW"/>
</dbReference>
<evidence type="ECO:0000259" key="3">
    <source>
        <dbReference type="Pfam" id="PF02230"/>
    </source>
</evidence>
<keyword evidence="5" id="KW-1185">Reference proteome</keyword>
<dbReference type="Gene3D" id="3.40.50.1820">
    <property type="entry name" value="alpha/beta hydrolase"/>
    <property type="match status" value="1"/>
</dbReference>
<dbReference type="eggNOG" id="COG0400">
    <property type="taxonomic scope" value="Bacteria"/>
</dbReference>
<protein>
    <submittedName>
        <fullName evidence="4">Phospholipase</fullName>
    </submittedName>
</protein>
<dbReference type="PATRIC" id="fig|1208321.3.peg.2296"/>
<dbReference type="Proteomes" id="UP000018857">
    <property type="component" value="Unassembled WGS sequence"/>
</dbReference>
<accession>W1RSU6</accession>
<dbReference type="InterPro" id="IPR050565">
    <property type="entry name" value="LYPA1-2/EST-like"/>
</dbReference>
<dbReference type="PANTHER" id="PTHR10655">
    <property type="entry name" value="LYSOPHOSPHOLIPASE-RELATED"/>
    <property type="match status" value="1"/>
</dbReference>
<comment type="caution">
    <text evidence="4">The sequence shown here is derived from an EMBL/GenBank/DDBJ whole genome shotgun (WGS) entry which is preliminary data.</text>
</comment>
<dbReference type="RefSeq" id="WP_024024390.1">
    <property type="nucleotide sequence ID" value="NZ_AYOZ01000023.1"/>
</dbReference>
<evidence type="ECO:0000256" key="2">
    <source>
        <dbReference type="ARBA" id="ARBA00022801"/>
    </source>
</evidence>
<dbReference type="AlphaFoldDB" id="W1RSU6"/>
<dbReference type="EMBL" id="AYOZ01000023">
    <property type="protein sequence ID" value="ETI59860.1"/>
    <property type="molecule type" value="Genomic_DNA"/>
</dbReference>